<dbReference type="EMBL" id="CP044417">
    <property type="protein sequence ID" value="QOY41075.1"/>
    <property type="molecule type" value="Genomic_DNA"/>
</dbReference>
<feature type="transmembrane region" description="Helical" evidence="8">
    <location>
        <begin position="48"/>
        <end position="66"/>
    </location>
</feature>
<evidence type="ECO:0000256" key="1">
    <source>
        <dbReference type="ARBA" id="ARBA00004477"/>
    </source>
</evidence>
<proteinExistence type="inferred from homology"/>
<feature type="transmembrane region" description="Helical" evidence="8">
    <location>
        <begin position="87"/>
        <end position="105"/>
    </location>
</feature>
<evidence type="ECO:0000256" key="8">
    <source>
        <dbReference type="SAM" id="Phobius"/>
    </source>
</evidence>
<evidence type="ECO:0000256" key="7">
    <source>
        <dbReference type="ARBA" id="ARBA00023136"/>
    </source>
</evidence>
<dbReference type="VEuPathDB" id="CryptoDB:CPATCC_0013450"/>
<dbReference type="GO" id="GO:0000045">
    <property type="term" value="P:autophagosome assembly"/>
    <property type="evidence" value="ECO:0007669"/>
    <property type="project" value="TreeGrafter"/>
</dbReference>
<keyword evidence="6 8" id="KW-1133">Transmembrane helix</keyword>
<protein>
    <recommendedName>
        <fullName evidence="3">ER membrane protein complex subunit 6</fullName>
    </recommendedName>
</protein>
<keyword evidence="5" id="KW-0256">Endoplasmic reticulum</keyword>
<organism evidence="9 10">
    <name type="scientific">Cryptosporidium parvum</name>
    <dbReference type="NCBI Taxonomy" id="5807"/>
    <lineage>
        <taxon>Eukaryota</taxon>
        <taxon>Sar</taxon>
        <taxon>Alveolata</taxon>
        <taxon>Apicomplexa</taxon>
        <taxon>Conoidasida</taxon>
        <taxon>Coccidia</taxon>
        <taxon>Eucoccidiorida</taxon>
        <taxon>Eimeriorina</taxon>
        <taxon>Cryptosporidiidae</taxon>
        <taxon>Cryptosporidium</taxon>
    </lineage>
</organism>
<dbReference type="GO" id="GO:0072546">
    <property type="term" value="C:EMC complex"/>
    <property type="evidence" value="ECO:0007669"/>
    <property type="project" value="InterPro"/>
</dbReference>
<dbReference type="InterPro" id="IPR029008">
    <property type="entry name" value="EMC6-like"/>
</dbReference>
<dbReference type="InterPro" id="IPR008504">
    <property type="entry name" value="Emc6"/>
</dbReference>
<dbReference type="PANTHER" id="PTHR20994">
    <property type="entry name" value="ER MEMBRANE PROTEIN COMPLEX SUBUNIT 6"/>
    <property type="match status" value="1"/>
</dbReference>
<evidence type="ECO:0000313" key="9">
    <source>
        <dbReference type="EMBL" id="QOY41075.1"/>
    </source>
</evidence>
<evidence type="ECO:0000256" key="3">
    <source>
        <dbReference type="ARBA" id="ARBA00020827"/>
    </source>
</evidence>
<evidence type="ECO:0000313" key="10">
    <source>
        <dbReference type="Proteomes" id="UP000593906"/>
    </source>
</evidence>
<keyword evidence="7 8" id="KW-0472">Membrane</keyword>
<dbReference type="GO" id="GO:0034975">
    <property type="term" value="P:protein folding in endoplasmic reticulum"/>
    <property type="evidence" value="ECO:0007669"/>
    <property type="project" value="TreeGrafter"/>
</dbReference>
<evidence type="ECO:0000256" key="2">
    <source>
        <dbReference type="ARBA" id="ARBA00009436"/>
    </source>
</evidence>
<dbReference type="AlphaFoldDB" id="A0A7S7LFB6"/>
<accession>A0A7S7LFB6</accession>
<dbReference type="Pfam" id="PF07019">
    <property type="entry name" value="EMC6"/>
    <property type="match status" value="1"/>
</dbReference>
<reference evidence="9 10" key="1">
    <citation type="submission" date="2019-09" db="EMBL/GenBank/DDBJ databases">
        <title>Consistent, comparative and evidence-based genome assembly and annotation for Cryptosporidium parvum, C. hominis and C. tyzzeri.</title>
        <authorList>
            <person name="Baptista R.P."/>
            <person name="Li Y."/>
            <person name="Sateriale A."/>
            <person name="Ansell B."/>
            <person name="Jex A."/>
            <person name="Sanders M."/>
            <person name="Brooks K."/>
            <person name="Tracey A."/>
            <person name="Berriman M."/>
            <person name="Striepen B."/>
            <person name="Cotton J.A."/>
            <person name="Kissinger J.C."/>
        </authorList>
    </citation>
    <scope>NUCLEOTIDE SEQUENCE [LARGE SCALE GENOMIC DNA]</scope>
    <source>
        <strain evidence="9 10">IOWA-ATCC</strain>
    </source>
</reference>
<evidence type="ECO:0000256" key="5">
    <source>
        <dbReference type="ARBA" id="ARBA00022824"/>
    </source>
</evidence>
<name>A0A7S7LFB6_CRYPV</name>
<gene>
    <name evidence="9" type="ORF">CPATCC_002718</name>
</gene>
<feature type="transmembrane region" description="Helical" evidence="8">
    <location>
        <begin position="21"/>
        <end position="42"/>
    </location>
</feature>
<keyword evidence="4 8" id="KW-0812">Transmembrane</keyword>
<comment type="subcellular location">
    <subcellularLocation>
        <location evidence="1">Endoplasmic reticulum membrane</location>
        <topology evidence="1">Multi-pass membrane protein</topology>
    </subcellularLocation>
</comment>
<evidence type="ECO:0000256" key="4">
    <source>
        <dbReference type="ARBA" id="ARBA00022692"/>
    </source>
</evidence>
<comment type="similarity">
    <text evidence="2">Belongs to the EMC6 family.</text>
</comment>
<evidence type="ECO:0000256" key="6">
    <source>
        <dbReference type="ARBA" id="ARBA00022989"/>
    </source>
</evidence>
<dbReference type="Proteomes" id="UP000593906">
    <property type="component" value="Chromosome 6"/>
</dbReference>
<sequence length="106" mass="12172">MKNKIKALATSNSSIENNNKVFKQCRLIGTVLFGTLAGILGFKGFSGIMFYIYSLITTLIIIVLKIRINKCNHYFDTFNEVLGIGDYFLSFILFWSISYCICHIYY</sequence>
<dbReference type="PANTHER" id="PTHR20994:SF0">
    <property type="entry name" value="ER MEMBRANE PROTEIN COMPLEX SUBUNIT 6"/>
    <property type="match status" value="1"/>
</dbReference>